<keyword evidence="2" id="KW-0472">Membrane</keyword>
<name>A0AAD7H7P8_9AGAR</name>
<keyword evidence="4" id="KW-1185">Reference proteome</keyword>
<dbReference type="EMBL" id="JARKIB010000325">
    <property type="protein sequence ID" value="KAJ7714448.1"/>
    <property type="molecule type" value="Genomic_DNA"/>
</dbReference>
<accession>A0AAD7H7P8</accession>
<protein>
    <submittedName>
        <fullName evidence="3">Uncharacterized protein</fullName>
    </submittedName>
</protein>
<evidence type="ECO:0000313" key="4">
    <source>
        <dbReference type="Proteomes" id="UP001215598"/>
    </source>
</evidence>
<gene>
    <name evidence="3" type="ORF">B0H16DRAFT_1899100</name>
</gene>
<feature type="transmembrane region" description="Helical" evidence="2">
    <location>
        <begin position="21"/>
        <end position="39"/>
    </location>
</feature>
<reference evidence="3" key="1">
    <citation type="submission" date="2023-03" db="EMBL/GenBank/DDBJ databases">
        <title>Massive genome expansion in bonnet fungi (Mycena s.s.) driven by repeated elements and novel gene families across ecological guilds.</title>
        <authorList>
            <consortium name="Lawrence Berkeley National Laboratory"/>
            <person name="Harder C.B."/>
            <person name="Miyauchi S."/>
            <person name="Viragh M."/>
            <person name="Kuo A."/>
            <person name="Thoen E."/>
            <person name="Andreopoulos B."/>
            <person name="Lu D."/>
            <person name="Skrede I."/>
            <person name="Drula E."/>
            <person name="Henrissat B."/>
            <person name="Morin E."/>
            <person name="Kohler A."/>
            <person name="Barry K."/>
            <person name="LaButti K."/>
            <person name="Morin E."/>
            <person name="Salamov A."/>
            <person name="Lipzen A."/>
            <person name="Mereny Z."/>
            <person name="Hegedus B."/>
            <person name="Baldrian P."/>
            <person name="Stursova M."/>
            <person name="Weitz H."/>
            <person name="Taylor A."/>
            <person name="Grigoriev I.V."/>
            <person name="Nagy L.G."/>
            <person name="Martin F."/>
            <person name="Kauserud H."/>
        </authorList>
    </citation>
    <scope>NUCLEOTIDE SEQUENCE</scope>
    <source>
        <strain evidence="3">CBHHK182m</strain>
    </source>
</reference>
<proteinExistence type="predicted"/>
<keyword evidence="2" id="KW-0812">Transmembrane</keyword>
<organism evidence="3 4">
    <name type="scientific">Mycena metata</name>
    <dbReference type="NCBI Taxonomy" id="1033252"/>
    <lineage>
        <taxon>Eukaryota</taxon>
        <taxon>Fungi</taxon>
        <taxon>Dikarya</taxon>
        <taxon>Basidiomycota</taxon>
        <taxon>Agaricomycotina</taxon>
        <taxon>Agaricomycetes</taxon>
        <taxon>Agaricomycetidae</taxon>
        <taxon>Agaricales</taxon>
        <taxon>Marasmiineae</taxon>
        <taxon>Mycenaceae</taxon>
        <taxon>Mycena</taxon>
    </lineage>
</organism>
<comment type="caution">
    <text evidence="3">The sequence shown here is derived from an EMBL/GenBank/DDBJ whole genome shotgun (WGS) entry which is preliminary data.</text>
</comment>
<evidence type="ECO:0000256" key="2">
    <source>
        <dbReference type="SAM" id="Phobius"/>
    </source>
</evidence>
<feature type="region of interest" description="Disordered" evidence="1">
    <location>
        <begin position="51"/>
        <end position="93"/>
    </location>
</feature>
<evidence type="ECO:0000256" key="1">
    <source>
        <dbReference type="SAM" id="MobiDB-lite"/>
    </source>
</evidence>
<evidence type="ECO:0000313" key="3">
    <source>
        <dbReference type="EMBL" id="KAJ7714448.1"/>
    </source>
</evidence>
<dbReference type="AlphaFoldDB" id="A0AAD7H7P8"/>
<sequence length="93" mass="9921">MDSTGTYTSNDNPTDELDTETFFFIIAIPFTFPLGYCMLTPAMTSGVPLPPAPISASTTNASVSNNFTVNSNSTTTTTSSSPPLRHGDKHGQW</sequence>
<keyword evidence="2" id="KW-1133">Transmembrane helix</keyword>
<feature type="compositionally biased region" description="Low complexity" evidence="1">
    <location>
        <begin position="55"/>
        <end position="81"/>
    </location>
</feature>
<dbReference type="Proteomes" id="UP001215598">
    <property type="component" value="Unassembled WGS sequence"/>
</dbReference>